<accession>D5VRC7</accession>
<dbReference type="RefSeq" id="WP_013099876.1">
    <property type="nucleotide sequence ID" value="NC_014122.1"/>
</dbReference>
<dbReference type="InterPro" id="IPR023642">
    <property type="entry name" value="DNA_primase_lsu_PriL"/>
</dbReference>
<dbReference type="GO" id="GO:1990077">
    <property type="term" value="C:primosome complex"/>
    <property type="evidence" value="ECO:0007669"/>
    <property type="project" value="UniProtKB-KW"/>
</dbReference>
<dbReference type="GeneID" id="9131465"/>
<keyword evidence="5 7" id="KW-0408">Iron</keyword>
<feature type="binding site" evidence="7">
    <location>
        <position position="289"/>
    </location>
    <ligand>
        <name>[4Fe-4S] cluster</name>
        <dbReference type="ChEBI" id="CHEBI:49883"/>
    </ligand>
</feature>
<evidence type="ECO:0000256" key="1">
    <source>
        <dbReference type="ARBA" id="ARBA00022485"/>
    </source>
</evidence>
<evidence type="ECO:0000256" key="5">
    <source>
        <dbReference type="ARBA" id="ARBA00023004"/>
    </source>
</evidence>
<dbReference type="AlphaFoldDB" id="D5VRC7"/>
<dbReference type="GO" id="GO:0006269">
    <property type="term" value="P:DNA replication, synthesis of primer"/>
    <property type="evidence" value="ECO:0007669"/>
    <property type="project" value="UniProtKB-UniRule"/>
</dbReference>
<keyword evidence="8" id="KW-0175">Coiled coil</keyword>
<keyword evidence="4 7" id="KW-0479">Metal-binding</keyword>
<evidence type="ECO:0000256" key="8">
    <source>
        <dbReference type="SAM" id="Coils"/>
    </source>
</evidence>
<dbReference type="HAMAP" id="MF_00701">
    <property type="entry name" value="DNA_primase_lrg_arc"/>
    <property type="match status" value="1"/>
</dbReference>
<dbReference type="Pfam" id="PF04104">
    <property type="entry name" value="DNA_primase_lrg"/>
    <property type="match status" value="1"/>
</dbReference>
<keyword evidence="1 7" id="KW-0004">4Fe-4S</keyword>
<dbReference type="EMBL" id="CP002009">
    <property type="protein sequence ID" value="ADG13130.1"/>
    <property type="molecule type" value="Genomic_DNA"/>
</dbReference>
<dbReference type="GO" id="GO:0046872">
    <property type="term" value="F:metal ion binding"/>
    <property type="evidence" value="ECO:0007669"/>
    <property type="project" value="UniProtKB-KW"/>
</dbReference>
<evidence type="ECO:0000259" key="9">
    <source>
        <dbReference type="Pfam" id="PF04104"/>
    </source>
</evidence>
<evidence type="ECO:0000256" key="6">
    <source>
        <dbReference type="ARBA" id="ARBA00023014"/>
    </source>
</evidence>
<evidence type="ECO:0000256" key="4">
    <source>
        <dbReference type="ARBA" id="ARBA00022723"/>
    </source>
</evidence>
<dbReference type="Proteomes" id="UP000002061">
    <property type="component" value="Chromosome"/>
</dbReference>
<keyword evidence="2 7" id="KW-0639">Primosome</keyword>
<comment type="subunit">
    <text evidence="7">Heterodimer of a small subunit (PriS) and a large subunit (PriL).</text>
</comment>
<keyword evidence="6 7" id="KW-0411">Iron-sulfur</keyword>
<comment type="cofactor">
    <cofactor evidence="7">
        <name>[4Fe-4S] cluster</name>
        <dbReference type="ChEBI" id="CHEBI:49883"/>
    </cofactor>
    <text evidence="7">Binds 1 [4Fe-4S] cluster.</text>
</comment>
<comment type="function">
    <text evidence="7">Regulatory subunit of DNA primase, an RNA polymerase that catalyzes the synthesis of short RNA molecules used as primers for DNA polymerase during DNA replication. Stabilizes and modulates the activity of the small subunit, increasing the rate of DNA synthesis, and conferring RNA synthesis capability. The DNA polymerase activity may enable DNA primase to also catalyze primer extension after primer synthesis. May also play a role in DNA repair.</text>
</comment>
<proteinExistence type="inferred from homology"/>
<name>D5VRC7_METIM</name>
<reference evidence="10" key="1">
    <citation type="submission" date="2010-04" db="EMBL/GenBank/DDBJ databases">
        <title>Complete sequence of Methanocaldococcus infernus ME.</title>
        <authorList>
            <consortium name="US DOE Joint Genome Institute"/>
            <person name="Lucas S."/>
            <person name="Copeland A."/>
            <person name="Lapidus A."/>
            <person name="Cheng J.-F."/>
            <person name="Bruce D."/>
            <person name="Goodwin L."/>
            <person name="Pitluck S."/>
            <person name="Munk A.C."/>
            <person name="Detter J.C."/>
            <person name="Han C."/>
            <person name="Tapia R."/>
            <person name="Land M."/>
            <person name="Hauser L."/>
            <person name="Kyrpides N."/>
            <person name="Mikhailova N."/>
            <person name="Sieprawska-Lupa M."/>
            <person name="Whitman W.B."/>
            <person name="Woyke T."/>
        </authorList>
    </citation>
    <scope>NUCLEOTIDE SEQUENCE [LARGE SCALE GENOMIC DNA]</scope>
    <source>
        <strain evidence="10">ME</strain>
    </source>
</reference>
<organism evidence="10 11">
    <name type="scientific">Methanocaldococcus infernus (strain DSM 11812 / JCM 15783 / ME)</name>
    <dbReference type="NCBI Taxonomy" id="573063"/>
    <lineage>
        <taxon>Archaea</taxon>
        <taxon>Methanobacteriati</taxon>
        <taxon>Methanobacteriota</taxon>
        <taxon>Methanomada group</taxon>
        <taxon>Methanococci</taxon>
        <taxon>Methanococcales</taxon>
        <taxon>Methanocaldococcaceae</taxon>
        <taxon>Methanocaldococcus</taxon>
    </lineage>
</organism>
<evidence type="ECO:0000256" key="7">
    <source>
        <dbReference type="HAMAP-Rule" id="MF_00701"/>
    </source>
</evidence>
<sequence length="336" mass="39827">MEQDFLELVKTYKFLIKLRLRNIFKEENIEKDLKELEKILNLKREEILELVDKIIIAIISHTKYSNFFIKKYSEILKDKIKVPNKVSVWDFIKVSGESRNNDLSLERVEVNKGFVDIGEIKEIYRYELARLEIKKLVESAKRVELPESEEVKEVIEYIDELLKDSFKSVEGVKIEASFKGEVPIEWHPPCIRNILNDILSGGSPSHYARRSFVVYWFAAKFNPNLRPLKDGKLVELSARDITSEKNIEEFIEEVINIFKNVEDFDEEKTRYYIMHNIGYKVGHQRFTHCEYCRNWQNDNGKGLAQYCTPDEICKKKFIIHPLDYLCYMIKTRGKHK</sequence>
<dbReference type="OrthoDB" id="46081at2157"/>
<keyword evidence="3 7" id="KW-0235">DNA replication</keyword>
<feature type="binding site" evidence="7">
    <location>
        <position position="307"/>
    </location>
    <ligand>
        <name>[4Fe-4S] cluster</name>
        <dbReference type="ChEBI" id="CHEBI:49883"/>
    </ligand>
</feature>
<gene>
    <name evidence="7" type="primary">priL</name>
    <name evidence="10" type="ordered locus">Metin_0460</name>
</gene>
<evidence type="ECO:0000313" key="10">
    <source>
        <dbReference type="EMBL" id="ADG13130.1"/>
    </source>
</evidence>
<dbReference type="STRING" id="573063.Metin_0460"/>
<dbReference type="KEGG" id="mif:Metin_0460"/>
<feature type="binding site" evidence="7">
    <location>
        <position position="190"/>
    </location>
    <ligand>
        <name>[4Fe-4S] cluster</name>
        <dbReference type="ChEBI" id="CHEBI:49883"/>
    </ligand>
</feature>
<dbReference type="HOGENOM" id="CLU_759942_0_0_2"/>
<evidence type="ECO:0000256" key="3">
    <source>
        <dbReference type="ARBA" id="ARBA00022705"/>
    </source>
</evidence>
<dbReference type="GO" id="GO:0051539">
    <property type="term" value="F:4 iron, 4 sulfur cluster binding"/>
    <property type="evidence" value="ECO:0007669"/>
    <property type="project" value="UniProtKB-UniRule"/>
</dbReference>
<feature type="coiled-coil region" evidence="8">
    <location>
        <begin position="26"/>
        <end position="53"/>
    </location>
</feature>
<feature type="domain" description="DNA primase large subunit C-terminal" evidence="9">
    <location>
        <begin position="182"/>
        <end position="312"/>
    </location>
</feature>
<dbReference type="InterPro" id="IPR058560">
    <property type="entry name" value="DNA_primase_C"/>
</dbReference>
<evidence type="ECO:0000256" key="2">
    <source>
        <dbReference type="ARBA" id="ARBA00022515"/>
    </source>
</evidence>
<keyword evidence="11" id="KW-1185">Reference proteome</keyword>
<dbReference type="eggNOG" id="arCOG03013">
    <property type="taxonomic scope" value="Archaea"/>
</dbReference>
<protein>
    <recommendedName>
        <fullName evidence="7">DNA primase large subunit PriL</fullName>
    </recommendedName>
</protein>
<comment type="similarity">
    <text evidence="7">Belongs to the eukaryotic-type primase large subunit family.</text>
</comment>
<evidence type="ECO:0000313" key="11">
    <source>
        <dbReference type="Proteomes" id="UP000002061"/>
    </source>
</evidence>
<feature type="binding site" evidence="7">
    <location>
        <position position="313"/>
    </location>
    <ligand>
        <name>[4Fe-4S] cluster</name>
        <dbReference type="ChEBI" id="CHEBI:49883"/>
    </ligand>
</feature>
<dbReference type="GO" id="GO:0003899">
    <property type="term" value="F:DNA-directed RNA polymerase activity"/>
    <property type="evidence" value="ECO:0007669"/>
    <property type="project" value="InterPro"/>
</dbReference>